<dbReference type="PANTHER" id="PTHR43861">
    <property type="entry name" value="TRANS-ACONITATE 2-METHYLTRANSFERASE-RELATED"/>
    <property type="match status" value="1"/>
</dbReference>
<dbReference type="EMBL" id="LN885086">
    <property type="protein sequence ID" value="CUQ68073.1"/>
    <property type="molecule type" value="Genomic_DNA"/>
</dbReference>
<protein>
    <recommendedName>
        <fullName evidence="3">Methyltransferase type 11</fullName>
    </recommendedName>
</protein>
<proteinExistence type="predicted"/>
<dbReference type="CDD" id="cd02440">
    <property type="entry name" value="AdoMet_MTases"/>
    <property type="match status" value="1"/>
</dbReference>
<dbReference type="SUPFAM" id="SSF53335">
    <property type="entry name" value="S-adenosyl-L-methionine-dependent methyltransferases"/>
    <property type="match status" value="1"/>
</dbReference>
<dbReference type="RefSeq" id="WP_158023443.1">
    <property type="nucleotide sequence ID" value="NZ_LN885086.1"/>
</dbReference>
<dbReference type="InterPro" id="IPR029063">
    <property type="entry name" value="SAM-dependent_MTases_sf"/>
</dbReference>
<reference evidence="2" key="1">
    <citation type="submission" date="2015-09" db="EMBL/GenBank/DDBJ databases">
        <authorList>
            <person name="Daims H."/>
        </authorList>
    </citation>
    <scope>NUCLEOTIDE SEQUENCE [LARGE SCALE GENOMIC DNA]</scope>
</reference>
<dbReference type="KEGG" id="nio:NITINOP_3101"/>
<keyword evidence="2" id="KW-1185">Reference proteome</keyword>
<evidence type="ECO:0008006" key="3">
    <source>
        <dbReference type="Google" id="ProtNLM"/>
    </source>
</evidence>
<dbReference type="Pfam" id="PF13489">
    <property type="entry name" value="Methyltransf_23"/>
    <property type="match status" value="1"/>
</dbReference>
<evidence type="ECO:0000313" key="1">
    <source>
        <dbReference type="EMBL" id="CUQ68073.1"/>
    </source>
</evidence>
<dbReference type="Proteomes" id="UP000066284">
    <property type="component" value="Chromosome 1"/>
</dbReference>
<organism evidence="1 2">
    <name type="scientific">Candidatus Nitrospira inopinata</name>
    <dbReference type="NCBI Taxonomy" id="1715989"/>
    <lineage>
        <taxon>Bacteria</taxon>
        <taxon>Pseudomonadati</taxon>
        <taxon>Nitrospirota</taxon>
        <taxon>Nitrospiria</taxon>
        <taxon>Nitrospirales</taxon>
        <taxon>Nitrospiraceae</taxon>
        <taxon>Nitrospira</taxon>
    </lineage>
</organism>
<sequence length="276" mass="31766">MAECERCGILSMVPLPTDEQLIAYYSVYSKDQKVDLSRKTGSRYPKLRKLFHWFSGDVDPRDFVQVPAGARVLDYGCGNVGYLRDFHHRGIAISGAEIAAYVVAACRSHGYDVRQVESLSRIPFPDGEFDVVYLMQVFEHLPDPHGFLCELTRVLKAGGMLYLAVPNAASVWRKVFKDNWISGWFAPFHLFHYTAGALEALAKQHGFEMVNTWSRTPESWFRLNLKAVLYPTASQLDWQRTWLDAAPVRYLLMCFLRLIEVPYREKDCLVVQFKKR</sequence>
<dbReference type="STRING" id="1715989.NITINOP_3101"/>
<name>A0A0S4KXI5_9BACT</name>
<dbReference type="PANTHER" id="PTHR43861:SF1">
    <property type="entry name" value="TRANS-ACONITATE 2-METHYLTRANSFERASE"/>
    <property type="match status" value="1"/>
</dbReference>
<evidence type="ECO:0000313" key="2">
    <source>
        <dbReference type="Proteomes" id="UP000066284"/>
    </source>
</evidence>
<dbReference type="Gene3D" id="3.40.50.150">
    <property type="entry name" value="Vaccinia Virus protein VP39"/>
    <property type="match status" value="1"/>
</dbReference>
<gene>
    <name evidence="1" type="ORF">NITINOP_3101</name>
</gene>
<dbReference type="AlphaFoldDB" id="A0A0S4KXI5"/>
<dbReference type="OrthoDB" id="9816564at2"/>
<accession>A0A0S4KXI5</accession>